<feature type="binding site" evidence="9">
    <location>
        <position position="542"/>
    </location>
    <ligand>
        <name>NAD(+)</name>
        <dbReference type="ChEBI" id="CHEBI:57540"/>
    </ligand>
</feature>
<comment type="caution">
    <text evidence="14">The sequence shown here is derived from an EMBL/GenBank/DDBJ whole genome shotgun (WGS) entry which is preliminary data.</text>
</comment>
<comment type="subcellular location">
    <subcellularLocation>
        <location evidence="9">Cytoplasm</location>
    </subcellularLocation>
</comment>
<dbReference type="GO" id="GO:0016153">
    <property type="term" value="F:urocanate hydratase activity"/>
    <property type="evidence" value="ECO:0007669"/>
    <property type="project" value="UniProtKB-UniRule"/>
</dbReference>
<dbReference type="PIRSF" id="PIRSF001423">
    <property type="entry name" value="Urocanate_hydrat"/>
    <property type="match status" value="1"/>
</dbReference>
<dbReference type="Pfam" id="PF01175">
    <property type="entry name" value="Urocanase"/>
    <property type="match status" value="1"/>
</dbReference>
<dbReference type="InterPro" id="IPR035401">
    <property type="entry name" value="Urocanase_C"/>
</dbReference>
<feature type="domain" description="Urocanase C-terminal" evidence="13">
    <location>
        <begin position="401"/>
        <end position="595"/>
    </location>
</feature>
<dbReference type="EC" id="4.2.1.49" evidence="3 9"/>
<evidence type="ECO:0000256" key="3">
    <source>
        <dbReference type="ARBA" id="ARBA00011992"/>
    </source>
</evidence>
<dbReference type="PROSITE" id="PS01233">
    <property type="entry name" value="UROCANASE"/>
    <property type="match status" value="1"/>
</dbReference>
<feature type="binding site" evidence="9">
    <location>
        <position position="367"/>
    </location>
    <ligand>
        <name>NAD(+)</name>
        <dbReference type="ChEBI" id="CHEBI:57540"/>
    </ligand>
</feature>
<dbReference type="EMBL" id="JACHGG010000002">
    <property type="protein sequence ID" value="MBB6058642.1"/>
    <property type="molecule type" value="Genomic_DNA"/>
</dbReference>
<keyword evidence="15" id="KW-1185">Reference proteome</keyword>
<evidence type="ECO:0000313" key="15">
    <source>
        <dbReference type="Proteomes" id="UP000532746"/>
    </source>
</evidence>
<protein>
    <recommendedName>
        <fullName evidence="3 9">Urocanate hydratase</fullName>
        <shortName evidence="9">Urocanase</shortName>
        <ecNumber evidence="3 9">4.2.1.49</ecNumber>
    </recommendedName>
    <alternativeName>
        <fullName evidence="7 9">Imidazolonepropionate hydrolase</fullName>
    </alternativeName>
</protein>
<feature type="domain" description="Urocanase Rossmann-like" evidence="11">
    <location>
        <begin position="188"/>
        <end position="398"/>
    </location>
</feature>
<evidence type="ECO:0000259" key="11">
    <source>
        <dbReference type="Pfam" id="PF01175"/>
    </source>
</evidence>
<feature type="binding site" evidence="9">
    <location>
        <position position="177"/>
    </location>
    <ligand>
        <name>NAD(+)</name>
        <dbReference type="ChEBI" id="CHEBI:57540"/>
    </ligand>
</feature>
<comment type="catalytic activity">
    <reaction evidence="8 9">
        <text>4-imidazolone-5-propanoate = trans-urocanate + H2O</text>
        <dbReference type="Rhea" id="RHEA:13101"/>
        <dbReference type="ChEBI" id="CHEBI:15377"/>
        <dbReference type="ChEBI" id="CHEBI:17771"/>
        <dbReference type="ChEBI" id="CHEBI:77893"/>
        <dbReference type="EC" id="4.2.1.49"/>
    </reaction>
</comment>
<dbReference type="HAMAP" id="MF_00577">
    <property type="entry name" value="HutU"/>
    <property type="match status" value="1"/>
</dbReference>
<keyword evidence="4 9" id="KW-0369">Histidine metabolism</keyword>
<accession>A0A7W9WCG4</accession>
<evidence type="ECO:0000256" key="6">
    <source>
        <dbReference type="ARBA" id="ARBA00023239"/>
    </source>
</evidence>
<dbReference type="UniPathway" id="UPA00379">
    <property type="reaction ID" value="UER00550"/>
</dbReference>
<dbReference type="RefSeq" id="WP_215906291.1">
    <property type="nucleotide sequence ID" value="NZ_JACHGG010000002.1"/>
</dbReference>
<dbReference type="GO" id="GO:0019556">
    <property type="term" value="P:L-histidine catabolic process to glutamate and formamide"/>
    <property type="evidence" value="ECO:0007669"/>
    <property type="project" value="UniProtKB-UniPathway"/>
</dbReference>
<feature type="region of interest" description="Disordered" evidence="10">
    <location>
        <begin position="1"/>
        <end position="40"/>
    </location>
</feature>
<keyword evidence="9" id="KW-0963">Cytoplasm</keyword>
<evidence type="ECO:0000256" key="9">
    <source>
        <dbReference type="HAMAP-Rule" id="MF_00577"/>
    </source>
</evidence>
<dbReference type="InterPro" id="IPR035085">
    <property type="entry name" value="Urocanase_Rossmann-like"/>
</dbReference>
<evidence type="ECO:0000256" key="5">
    <source>
        <dbReference type="ARBA" id="ARBA00023027"/>
    </source>
</evidence>
<dbReference type="PANTHER" id="PTHR12216">
    <property type="entry name" value="UROCANATE HYDRATASE"/>
    <property type="match status" value="1"/>
</dbReference>
<evidence type="ECO:0000256" key="2">
    <source>
        <dbReference type="ARBA" id="ARBA00007578"/>
    </source>
</evidence>
<keyword evidence="5 9" id="KW-0520">NAD</keyword>
<sequence length="605" mass="65528">MSTSSAPTPAPELNLEASSVSDTANPSPSGSPLAGRQGVGGAASQRPMYYEYKPSEIVRAQHGPELRCKTWEAEAALRMLENNLDPAVSLVYDELIVYGGAGRAARNWKEYQTIVRTLKTLAPDETMLVQSGKAVGVIRTWAHAPRVLIANSNLVPAWSTQEYFDELDRQGLMMYGQMTAGSWIYIATQGILQGTYETLAAVADRHFSGTLAGTITVTAGLGGMSGAQPLAVTMNDGVCLVIEPIDARVKQKVREGYVDEQARDLAHALELCQQYKAERKGYSVGLTGNAATVLPQLLAQSFPVDVVTDQTSAHDLMDYIPEGNLDEVLQLRQDNPAEFKRRALQSIVKHCQAIIDLQAAGAVALDYGNNLRGQAEKGGLRVRDEHGQFLYPGFVPAYIRPLFCEGKGPFRWAALSGDPQDILRIDRALLETFPENRMLRRWIEKAQAKVPFIGLPARVCWLGYGERAKFGLIINDLVARGEVKAPIVIGRDHLDCGSVASPNRETEGMQDGSDAVADWPLLNALANCASGADWVSLHNGGGVGIGNSTHAGMVIVATGTPEKAEQLKRVLTTDPGMGIFRHADAGYELAQQVARERGVKIPGWK</sequence>
<feature type="compositionally biased region" description="Polar residues" evidence="10">
    <location>
        <begin position="16"/>
        <end position="30"/>
    </location>
</feature>
<comment type="function">
    <text evidence="9">Catalyzes the conversion of urocanate to 4-imidazolone-5-propionate.</text>
</comment>
<evidence type="ECO:0000259" key="13">
    <source>
        <dbReference type="Pfam" id="PF17392"/>
    </source>
</evidence>
<dbReference type="NCBIfam" id="NF003820">
    <property type="entry name" value="PRK05414.1"/>
    <property type="match status" value="1"/>
</dbReference>
<dbReference type="InterPro" id="IPR023636">
    <property type="entry name" value="Urocanase_CS"/>
</dbReference>
<dbReference type="InterPro" id="IPR038364">
    <property type="entry name" value="Urocanase_central_sf"/>
</dbReference>
<dbReference type="InterPro" id="IPR035400">
    <property type="entry name" value="Urocanase_N"/>
</dbReference>
<evidence type="ECO:0000259" key="12">
    <source>
        <dbReference type="Pfam" id="PF17391"/>
    </source>
</evidence>
<comment type="pathway">
    <text evidence="1 9">Amino-acid degradation; L-histidine degradation into L-glutamate; N-formimidoyl-L-glutamate from L-histidine: step 2/3.</text>
</comment>
<dbReference type="InterPro" id="IPR036190">
    <property type="entry name" value="Urocanase_sf"/>
</dbReference>
<dbReference type="Gene3D" id="3.40.50.10730">
    <property type="entry name" value="Urocanase like domains"/>
    <property type="match status" value="1"/>
</dbReference>
<dbReference type="GO" id="GO:0005737">
    <property type="term" value="C:cytoplasm"/>
    <property type="evidence" value="ECO:0007669"/>
    <property type="project" value="UniProtKB-SubCell"/>
</dbReference>
<dbReference type="Gene3D" id="3.40.1770.10">
    <property type="entry name" value="Urocanase superfamily"/>
    <property type="match status" value="1"/>
</dbReference>
<feature type="binding site" evidence="9">
    <location>
        <position position="243"/>
    </location>
    <ligand>
        <name>NAD(+)</name>
        <dbReference type="ChEBI" id="CHEBI:57540"/>
    </ligand>
</feature>
<feature type="binding site" evidence="9">
    <location>
        <begin position="319"/>
        <end position="320"/>
    </location>
    <ligand>
        <name>NAD(+)</name>
        <dbReference type="ChEBI" id="CHEBI:57540"/>
    </ligand>
</feature>
<feature type="domain" description="Urocanase N-terminal" evidence="12">
    <location>
        <begin position="58"/>
        <end position="184"/>
    </location>
</feature>
<organism evidence="14 15">
    <name type="scientific">Hymenobacter luteus</name>
    <dbReference type="NCBI Taxonomy" id="1411122"/>
    <lineage>
        <taxon>Bacteria</taxon>
        <taxon>Pseudomonadati</taxon>
        <taxon>Bacteroidota</taxon>
        <taxon>Cytophagia</taxon>
        <taxon>Cytophagales</taxon>
        <taxon>Hymenobacteraceae</taxon>
        <taxon>Hymenobacter</taxon>
    </lineage>
</organism>
<dbReference type="NCBIfam" id="TIGR01228">
    <property type="entry name" value="hutU"/>
    <property type="match status" value="1"/>
</dbReference>
<name>A0A7W9WCG4_9BACT</name>
<evidence type="ECO:0000313" key="14">
    <source>
        <dbReference type="EMBL" id="MBB6058642.1"/>
    </source>
</evidence>
<comment type="similarity">
    <text evidence="2 9">Belongs to the urocanase family.</text>
</comment>
<dbReference type="InterPro" id="IPR055351">
    <property type="entry name" value="Urocanase"/>
</dbReference>
<feature type="binding site" evidence="9">
    <location>
        <begin position="289"/>
        <end position="290"/>
    </location>
    <ligand>
        <name>NAD(+)</name>
        <dbReference type="ChEBI" id="CHEBI:57540"/>
    </ligand>
</feature>
<evidence type="ECO:0000256" key="4">
    <source>
        <dbReference type="ARBA" id="ARBA00022808"/>
    </source>
</evidence>
<feature type="active site" evidence="9">
    <location>
        <position position="460"/>
    </location>
</feature>
<feature type="binding site" evidence="9">
    <location>
        <begin position="310"/>
        <end position="314"/>
    </location>
    <ligand>
        <name>NAD(+)</name>
        <dbReference type="ChEBI" id="CHEBI:57540"/>
    </ligand>
</feature>
<dbReference type="Pfam" id="PF17391">
    <property type="entry name" value="Urocanase_N"/>
    <property type="match status" value="1"/>
</dbReference>
<dbReference type="Pfam" id="PF17392">
    <property type="entry name" value="Urocanase_C"/>
    <property type="match status" value="1"/>
</dbReference>
<dbReference type="PANTHER" id="PTHR12216:SF4">
    <property type="entry name" value="UROCANATE HYDRATASE"/>
    <property type="match status" value="1"/>
</dbReference>
<evidence type="ECO:0000256" key="7">
    <source>
        <dbReference type="ARBA" id="ARBA00031640"/>
    </source>
</evidence>
<feature type="binding site" evidence="9">
    <location>
        <begin position="99"/>
        <end position="100"/>
    </location>
    <ligand>
        <name>NAD(+)</name>
        <dbReference type="ChEBI" id="CHEBI:57540"/>
    </ligand>
</feature>
<dbReference type="Proteomes" id="UP000532746">
    <property type="component" value="Unassembled WGS sequence"/>
</dbReference>
<evidence type="ECO:0000256" key="10">
    <source>
        <dbReference type="SAM" id="MobiDB-lite"/>
    </source>
</evidence>
<dbReference type="SUPFAM" id="SSF111326">
    <property type="entry name" value="Urocanase"/>
    <property type="match status" value="1"/>
</dbReference>
<dbReference type="InterPro" id="IPR023637">
    <property type="entry name" value="Urocanase-like"/>
</dbReference>
<dbReference type="GO" id="GO:0019557">
    <property type="term" value="P:L-histidine catabolic process to glutamate and formate"/>
    <property type="evidence" value="ECO:0007669"/>
    <property type="project" value="UniProtKB-UniPathway"/>
</dbReference>
<feature type="binding site" evidence="9">
    <location>
        <position position="248"/>
    </location>
    <ligand>
        <name>NAD(+)</name>
        <dbReference type="ChEBI" id="CHEBI:57540"/>
    </ligand>
</feature>
<evidence type="ECO:0000256" key="8">
    <source>
        <dbReference type="ARBA" id="ARBA00047623"/>
    </source>
</evidence>
<proteinExistence type="inferred from homology"/>
<keyword evidence="6 9" id="KW-0456">Lyase</keyword>
<evidence type="ECO:0000256" key="1">
    <source>
        <dbReference type="ARBA" id="ARBA00004794"/>
    </source>
</evidence>
<reference evidence="14 15" key="1">
    <citation type="submission" date="2020-08" db="EMBL/GenBank/DDBJ databases">
        <title>Genomic Encyclopedia of Type Strains, Phase IV (KMG-IV): sequencing the most valuable type-strain genomes for metagenomic binning, comparative biology and taxonomic classification.</title>
        <authorList>
            <person name="Goeker M."/>
        </authorList>
    </citation>
    <scope>NUCLEOTIDE SEQUENCE [LARGE SCALE GENOMIC DNA]</scope>
    <source>
        <strain evidence="14 15">DSM 26718</strain>
    </source>
</reference>
<comment type="cofactor">
    <cofactor evidence="9">
        <name>NAD(+)</name>
        <dbReference type="ChEBI" id="CHEBI:57540"/>
    </cofactor>
    <text evidence="9">Binds 1 NAD(+) per subunit.</text>
</comment>
<gene>
    <name evidence="9" type="primary">hutU</name>
    <name evidence="14" type="ORF">HNQ93_001488</name>
</gene>
<dbReference type="AlphaFoldDB" id="A0A7W9WCG4"/>
<comment type="caution">
    <text evidence="9">Lacks conserved residue(s) required for the propagation of feature annotation.</text>
</comment>